<evidence type="ECO:0000256" key="1">
    <source>
        <dbReference type="ARBA" id="ARBA00004141"/>
    </source>
</evidence>
<protein>
    <recommendedName>
        <fullName evidence="6">Dolichyl-diphosphooligosaccharide-protein glycosyltransferase subunit OST5</fullName>
    </recommendedName>
</protein>
<evidence type="ECO:0000313" key="7">
    <source>
        <dbReference type="EMBL" id="KIJ45192.1"/>
    </source>
</evidence>
<evidence type="ECO:0000313" key="8">
    <source>
        <dbReference type="Proteomes" id="UP000054279"/>
    </source>
</evidence>
<evidence type="ECO:0000256" key="3">
    <source>
        <dbReference type="ARBA" id="ARBA00022692"/>
    </source>
</evidence>
<comment type="similarity">
    <text evidence="2 6">Belongs to the OST5 family.</text>
</comment>
<evidence type="ECO:0000256" key="5">
    <source>
        <dbReference type="ARBA" id="ARBA00023136"/>
    </source>
</evidence>
<keyword evidence="3 6" id="KW-0812">Transmembrane</keyword>
<keyword evidence="8" id="KW-1185">Reference proteome</keyword>
<reference evidence="7 8" key="1">
    <citation type="submission" date="2014-06" db="EMBL/GenBank/DDBJ databases">
        <title>Evolutionary Origins and Diversification of the Mycorrhizal Mutualists.</title>
        <authorList>
            <consortium name="DOE Joint Genome Institute"/>
            <consortium name="Mycorrhizal Genomics Consortium"/>
            <person name="Kohler A."/>
            <person name="Kuo A."/>
            <person name="Nagy L.G."/>
            <person name="Floudas D."/>
            <person name="Copeland A."/>
            <person name="Barry K.W."/>
            <person name="Cichocki N."/>
            <person name="Veneault-Fourrey C."/>
            <person name="LaButti K."/>
            <person name="Lindquist E.A."/>
            <person name="Lipzen A."/>
            <person name="Lundell T."/>
            <person name="Morin E."/>
            <person name="Murat C."/>
            <person name="Riley R."/>
            <person name="Ohm R."/>
            <person name="Sun H."/>
            <person name="Tunlid A."/>
            <person name="Henrissat B."/>
            <person name="Grigoriev I.V."/>
            <person name="Hibbett D.S."/>
            <person name="Martin F."/>
        </authorList>
    </citation>
    <scope>NUCLEOTIDE SEQUENCE [LARGE SCALE GENOMIC DNA]</scope>
    <source>
        <strain evidence="7 8">SS14</strain>
    </source>
</reference>
<name>A0A0C9VRX7_SPHS4</name>
<keyword evidence="5 6" id="KW-0472">Membrane</keyword>
<evidence type="ECO:0000256" key="6">
    <source>
        <dbReference type="RuleBase" id="RU367008"/>
    </source>
</evidence>
<dbReference type="AlphaFoldDB" id="A0A0C9VRX7"/>
<organism evidence="7 8">
    <name type="scientific">Sphaerobolus stellatus (strain SS14)</name>
    <dbReference type="NCBI Taxonomy" id="990650"/>
    <lineage>
        <taxon>Eukaryota</taxon>
        <taxon>Fungi</taxon>
        <taxon>Dikarya</taxon>
        <taxon>Basidiomycota</taxon>
        <taxon>Agaricomycotina</taxon>
        <taxon>Agaricomycetes</taxon>
        <taxon>Phallomycetidae</taxon>
        <taxon>Geastrales</taxon>
        <taxon>Sphaerobolaceae</taxon>
        <taxon>Sphaerobolus</taxon>
    </lineage>
</organism>
<dbReference type="Pfam" id="PF05251">
    <property type="entry name" value="Ost5"/>
    <property type="match status" value="1"/>
</dbReference>
<dbReference type="EMBL" id="KN837113">
    <property type="protein sequence ID" value="KIJ45192.1"/>
    <property type="molecule type" value="Genomic_DNA"/>
</dbReference>
<comment type="subcellular location">
    <subcellularLocation>
        <location evidence="1 6">Membrane</location>
        <topology evidence="1 6">Multi-pass membrane protein</topology>
    </subcellularLocation>
</comment>
<dbReference type="Proteomes" id="UP000054279">
    <property type="component" value="Unassembled WGS sequence"/>
</dbReference>
<proteinExistence type="inferred from homology"/>
<evidence type="ECO:0000256" key="2">
    <source>
        <dbReference type="ARBA" id="ARBA00009825"/>
    </source>
</evidence>
<feature type="transmembrane region" description="Helical" evidence="6">
    <location>
        <begin position="57"/>
        <end position="80"/>
    </location>
</feature>
<sequence length="82" mass="8725">MASYDSIQKLHQSLPAFQPYIPAAALPYPAFVLLVSTFVLAFYFSTLPKATVPVRELGVAAIASVLSGFGVVFLFCSVGVNV</sequence>
<keyword evidence="4 6" id="KW-1133">Transmembrane helix</keyword>
<dbReference type="InterPro" id="IPR007915">
    <property type="entry name" value="TMEM258/Ost5"/>
</dbReference>
<dbReference type="OrthoDB" id="2503643at2759"/>
<dbReference type="HOGENOM" id="CLU_166320_0_0_1"/>
<dbReference type="GO" id="GO:0008250">
    <property type="term" value="C:oligosaccharyltransferase complex"/>
    <property type="evidence" value="ECO:0007669"/>
    <property type="project" value="UniProtKB-UniRule"/>
</dbReference>
<comment type="function">
    <text evidence="6">Subunit of the oligosaccharyl transferase (OST) complex that catalyzes the initial transfer of a defined glycan (Glc(3)Man(9)GlcNAc(2) in eukaryotes) from the lipid carrier dolichol-pyrophosphate to an asparagine residue within an Asn-X-Ser/Thr consensus motif in nascent polypeptide chains, the first step in protein N-glycosylation. N-glycosylation occurs cotranslationally and the complex associates with the Sec61 complex at the channel-forming translocon complex that mediates protein translocation across the endoplasmic reticulum (ER). All subunits are required for a maximal enzyme activity.</text>
</comment>
<gene>
    <name evidence="7" type="ORF">M422DRAFT_251377</name>
</gene>
<comment type="subunit">
    <text evidence="6">Component of the oligosaccharyltransferase (OST) complex.</text>
</comment>
<accession>A0A0C9VRX7</accession>
<dbReference type="GO" id="GO:0006487">
    <property type="term" value="P:protein N-linked glycosylation"/>
    <property type="evidence" value="ECO:0007669"/>
    <property type="project" value="UniProtKB-UniRule"/>
</dbReference>
<evidence type="ECO:0000256" key="4">
    <source>
        <dbReference type="ARBA" id="ARBA00022989"/>
    </source>
</evidence>
<feature type="transmembrane region" description="Helical" evidence="6">
    <location>
        <begin position="20"/>
        <end position="45"/>
    </location>
</feature>